<proteinExistence type="predicted"/>
<protein>
    <submittedName>
        <fullName evidence="1">Uncharacterized protein</fullName>
    </submittedName>
</protein>
<evidence type="ECO:0000313" key="2">
    <source>
        <dbReference type="Proteomes" id="UP000236649"/>
    </source>
</evidence>
<dbReference type="KEGG" id="phs:C2L64_28845"/>
<dbReference type="EMBL" id="CP026106">
    <property type="protein sequence ID" value="AUT72199.1"/>
    <property type="molecule type" value="Genomic_DNA"/>
</dbReference>
<gene>
    <name evidence="1" type="ORF">C2L64_28845</name>
</gene>
<name>A0AAN1JFA5_9BURK</name>
<dbReference type="Proteomes" id="UP000236649">
    <property type="component" value="Chromosome 2"/>
</dbReference>
<reference evidence="1 2" key="1">
    <citation type="submission" date="2018-01" db="EMBL/GenBank/DDBJ databases">
        <title>Species boundaries and ecological features among Paraburkholderia terrae DSMZ17804T, P. hospita DSMZ17164T and P. caribensis DSMZ13236T.</title>
        <authorList>
            <person name="Pratama A.A."/>
        </authorList>
    </citation>
    <scope>NUCLEOTIDE SEQUENCE [LARGE SCALE GENOMIC DNA]</scope>
    <source>
        <strain evidence="1 2">DSM 17164</strain>
    </source>
</reference>
<sequence length="59" mass="6844">MIEVNASLPHILAGIFQIARKIIPSYTGLLTQRNKHRITQRACPMFAFINASHFCHFYR</sequence>
<accession>A0AAN1JFA5</accession>
<dbReference type="AlphaFoldDB" id="A0AAN1JFA5"/>
<organism evidence="1 2">
    <name type="scientific">Paraburkholderia hospita</name>
    <dbReference type="NCBI Taxonomy" id="169430"/>
    <lineage>
        <taxon>Bacteria</taxon>
        <taxon>Pseudomonadati</taxon>
        <taxon>Pseudomonadota</taxon>
        <taxon>Betaproteobacteria</taxon>
        <taxon>Burkholderiales</taxon>
        <taxon>Burkholderiaceae</taxon>
        <taxon>Paraburkholderia</taxon>
    </lineage>
</organism>
<evidence type="ECO:0000313" key="1">
    <source>
        <dbReference type="EMBL" id="AUT72199.1"/>
    </source>
</evidence>